<feature type="chain" id="PRO_5008035235" evidence="1">
    <location>
        <begin position="20"/>
        <end position="96"/>
    </location>
</feature>
<dbReference type="Proteomes" id="UP000095766">
    <property type="component" value="Unassembled WGS sequence"/>
</dbReference>
<accession>A0A174UXF6</accession>
<evidence type="ECO:0000313" key="3">
    <source>
        <dbReference type="Proteomes" id="UP000095766"/>
    </source>
</evidence>
<sequence>MIKKILFLFFVVFAATAYSQDVTITGTVTDANSEPLVGVNVLVKGTTTGAITDIDGNFSVSGKKGSTLVFSYIGMLTQEVTYKGCCIYSDFSLFSG</sequence>
<dbReference type="Gene3D" id="2.60.40.1120">
    <property type="entry name" value="Carboxypeptidase-like, regulatory domain"/>
    <property type="match status" value="1"/>
</dbReference>
<protein>
    <submittedName>
        <fullName evidence="2">TonB-dependent receptor plug</fullName>
    </submittedName>
</protein>
<dbReference type="SUPFAM" id="SSF49464">
    <property type="entry name" value="Carboxypeptidase regulatory domain-like"/>
    <property type="match status" value="1"/>
</dbReference>
<proteinExistence type="predicted"/>
<dbReference type="EMBL" id="CZAO01000022">
    <property type="protein sequence ID" value="CUQ26016.1"/>
    <property type="molecule type" value="Genomic_DNA"/>
</dbReference>
<feature type="signal peptide" evidence="1">
    <location>
        <begin position="1"/>
        <end position="19"/>
    </location>
</feature>
<dbReference type="InterPro" id="IPR008969">
    <property type="entry name" value="CarboxyPept-like_regulatory"/>
</dbReference>
<reference evidence="2 3" key="1">
    <citation type="submission" date="2015-09" db="EMBL/GenBank/DDBJ databases">
        <authorList>
            <consortium name="Pathogen Informatics"/>
        </authorList>
    </citation>
    <scope>NUCLEOTIDE SEQUENCE [LARGE SCALE GENOMIC DNA]</scope>
    <source>
        <strain evidence="2 3">2789STDY5834898</strain>
    </source>
</reference>
<evidence type="ECO:0000256" key="1">
    <source>
        <dbReference type="SAM" id="SignalP"/>
    </source>
</evidence>
<keyword evidence="2" id="KW-0675">Receptor</keyword>
<dbReference type="Pfam" id="PF13715">
    <property type="entry name" value="CarbopepD_reg_2"/>
    <property type="match status" value="1"/>
</dbReference>
<dbReference type="FunFam" id="2.60.40.1120:FF:000003">
    <property type="entry name" value="Outer membrane protein Omp121"/>
    <property type="match status" value="1"/>
</dbReference>
<keyword evidence="1" id="KW-0732">Signal</keyword>
<evidence type="ECO:0000313" key="2">
    <source>
        <dbReference type="EMBL" id="CUQ26016.1"/>
    </source>
</evidence>
<organism evidence="2 3">
    <name type="scientific">Bacteroides uniformis</name>
    <dbReference type="NCBI Taxonomy" id="820"/>
    <lineage>
        <taxon>Bacteria</taxon>
        <taxon>Pseudomonadati</taxon>
        <taxon>Bacteroidota</taxon>
        <taxon>Bacteroidia</taxon>
        <taxon>Bacteroidales</taxon>
        <taxon>Bacteroidaceae</taxon>
        <taxon>Bacteroides</taxon>
    </lineage>
</organism>
<gene>
    <name evidence="2" type="ORF">ERS852510_03703</name>
</gene>
<dbReference type="AlphaFoldDB" id="A0A174UXF6"/>
<name>A0A174UXF6_BACUN</name>